<evidence type="ECO:0000256" key="1">
    <source>
        <dbReference type="SAM" id="MobiDB-lite"/>
    </source>
</evidence>
<proteinExistence type="predicted"/>
<sequence>MYMFALPPPTINLLLLHLLSATRPSLAAAAEPWPHNLPKHMKYFPEDEAVAKRSIHLHQKLRTEKPIGVKKMGVDAREMFLLENWIFEGDDDGQGLGEEKETEKSRRSSSAEYDYDEFTNATLQARMALRPIIPHPQQDWLARKHVRDVLTSLLLEGRQFQCPAGTSSCDDIGEPDVCCGTGSTCIDVSGNSEAGSVGCCPQGKTCAGGVRCDVASGYSSCPDAPNGGCCLPGFTCQGVGCVWEGTSTAYVQPSTSTPTSTSSDDAAETTSTSTTVVVVPTSPSTTTTTTPAPTSTSDSRYYTCSTGWFSCPSSLGGGCCMNGRTCATGASCLGDDDDDSTSTRAPDAPVRPTSGSVTTTTAAAPGGNDVCPKGFYVCSAYYPTGCCRVGLDCQTTGSCVLPTKTIVDTNGIVIVAPTGVSVAATQGGSCPSAWYSCAASLGGNCCPDGYACGEEQCTATASGQTGVEDKVTPDSRASFVSSLSIWAIGVSALGVGVAMVLL</sequence>
<feature type="compositionally biased region" description="Low complexity" evidence="1">
    <location>
        <begin position="350"/>
        <end position="361"/>
    </location>
</feature>
<accession>A0A6A5KSI0</accession>
<dbReference type="Proteomes" id="UP000800040">
    <property type="component" value="Unassembled WGS sequence"/>
</dbReference>
<dbReference type="PANTHER" id="PTHR39599:SF1">
    <property type="entry name" value="GPI-ANCHORED PROTEIN (EUROFUNG)"/>
    <property type="match status" value="1"/>
</dbReference>
<keyword evidence="2" id="KW-0812">Transmembrane</keyword>
<name>A0A6A5KSI0_9PLEO</name>
<feature type="compositionally biased region" description="Low complexity" evidence="1">
    <location>
        <begin position="253"/>
        <end position="299"/>
    </location>
</feature>
<keyword evidence="2" id="KW-0472">Membrane</keyword>
<dbReference type="EMBL" id="ML975246">
    <property type="protein sequence ID" value="KAF1839177.1"/>
    <property type="molecule type" value="Genomic_DNA"/>
</dbReference>
<feature type="transmembrane region" description="Helical" evidence="2">
    <location>
        <begin position="483"/>
        <end position="501"/>
    </location>
</feature>
<keyword evidence="3" id="KW-0732">Signal</keyword>
<feature type="region of interest" description="Disordered" evidence="1">
    <location>
        <begin position="252"/>
        <end position="299"/>
    </location>
</feature>
<dbReference type="OrthoDB" id="2426396at2759"/>
<evidence type="ECO:0000256" key="2">
    <source>
        <dbReference type="SAM" id="Phobius"/>
    </source>
</evidence>
<evidence type="ECO:0008006" key="6">
    <source>
        <dbReference type="Google" id="ProtNLM"/>
    </source>
</evidence>
<feature type="signal peptide" evidence="3">
    <location>
        <begin position="1"/>
        <end position="29"/>
    </location>
</feature>
<dbReference type="AlphaFoldDB" id="A0A6A5KSI0"/>
<organism evidence="4 5">
    <name type="scientific">Decorospora gaudefroyi</name>
    <dbReference type="NCBI Taxonomy" id="184978"/>
    <lineage>
        <taxon>Eukaryota</taxon>
        <taxon>Fungi</taxon>
        <taxon>Dikarya</taxon>
        <taxon>Ascomycota</taxon>
        <taxon>Pezizomycotina</taxon>
        <taxon>Dothideomycetes</taxon>
        <taxon>Pleosporomycetidae</taxon>
        <taxon>Pleosporales</taxon>
        <taxon>Pleosporineae</taxon>
        <taxon>Pleosporaceae</taxon>
        <taxon>Decorospora</taxon>
    </lineage>
</organism>
<keyword evidence="2" id="KW-1133">Transmembrane helix</keyword>
<protein>
    <recommendedName>
        <fullName evidence="6">GPI anchored protein</fullName>
    </recommendedName>
</protein>
<gene>
    <name evidence="4" type="ORF">BDW02DRAFT_564160</name>
</gene>
<feature type="chain" id="PRO_5025640138" description="GPI anchored protein" evidence="3">
    <location>
        <begin position="30"/>
        <end position="502"/>
    </location>
</feature>
<keyword evidence="5" id="KW-1185">Reference proteome</keyword>
<reference evidence="4" key="1">
    <citation type="submission" date="2020-01" db="EMBL/GenBank/DDBJ databases">
        <authorList>
            <consortium name="DOE Joint Genome Institute"/>
            <person name="Haridas S."/>
            <person name="Albert R."/>
            <person name="Binder M."/>
            <person name="Bloem J."/>
            <person name="Labutti K."/>
            <person name="Salamov A."/>
            <person name="Andreopoulos B."/>
            <person name="Baker S.E."/>
            <person name="Barry K."/>
            <person name="Bills G."/>
            <person name="Bluhm B.H."/>
            <person name="Cannon C."/>
            <person name="Castanera R."/>
            <person name="Culley D.E."/>
            <person name="Daum C."/>
            <person name="Ezra D."/>
            <person name="Gonzalez J.B."/>
            <person name="Henrissat B."/>
            <person name="Kuo A."/>
            <person name="Liang C."/>
            <person name="Lipzen A."/>
            <person name="Lutzoni F."/>
            <person name="Magnuson J."/>
            <person name="Mondo S."/>
            <person name="Nolan M."/>
            <person name="Ohm R."/>
            <person name="Pangilinan J."/>
            <person name="Park H.-J."/>
            <person name="Ramirez L."/>
            <person name="Alfaro M."/>
            <person name="Sun H."/>
            <person name="Tritt A."/>
            <person name="Yoshinaga Y."/>
            <person name="Zwiers L.-H."/>
            <person name="Turgeon B.G."/>
            <person name="Goodwin S.B."/>
            <person name="Spatafora J.W."/>
            <person name="Crous P.W."/>
            <person name="Grigoriev I.V."/>
        </authorList>
    </citation>
    <scope>NUCLEOTIDE SEQUENCE</scope>
    <source>
        <strain evidence="4">P77</strain>
    </source>
</reference>
<feature type="compositionally biased region" description="Basic and acidic residues" evidence="1">
    <location>
        <begin position="97"/>
        <end position="106"/>
    </location>
</feature>
<evidence type="ECO:0000256" key="3">
    <source>
        <dbReference type="SAM" id="SignalP"/>
    </source>
</evidence>
<feature type="region of interest" description="Disordered" evidence="1">
    <location>
        <begin position="337"/>
        <end position="361"/>
    </location>
</feature>
<evidence type="ECO:0000313" key="4">
    <source>
        <dbReference type="EMBL" id="KAF1839177.1"/>
    </source>
</evidence>
<feature type="region of interest" description="Disordered" evidence="1">
    <location>
        <begin position="92"/>
        <end position="112"/>
    </location>
</feature>
<dbReference type="PANTHER" id="PTHR39599">
    <property type="entry name" value="GPI-ANCHORED PROTEIN (EUROFUNG)-RELATED-RELATED"/>
    <property type="match status" value="1"/>
</dbReference>
<evidence type="ECO:0000313" key="5">
    <source>
        <dbReference type="Proteomes" id="UP000800040"/>
    </source>
</evidence>